<evidence type="ECO:0000256" key="13">
    <source>
        <dbReference type="ARBA" id="ARBA00023049"/>
    </source>
</evidence>
<dbReference type="PANTHER" id="PTHR11533:SF259">
    <property type="entry name" value="AMINOPEPTIDASE"/>
    <property type="match status" value="1"/>
</dbReference>
<dbReference type="InterPro" id="IPR045357">
    <property type="entry name" value="Aminopeptidase_N-like_N"/>
</dbReference>
<dbReference type="EC" id="3.4.11.-" evidence="20"/>
<dbReference type="GO" id="GO:0005615">
    <property type="term" value="C:extracellular space"/>
    <property type="evidence" value="ECO:0007669"/>
    <property type="project" value="TreeGrafter"/>
</dbReference>
<dbReference type="Proteomes" id="UP001044222">
    <property type="component" value="Unassembled WGS sequence"/>
</dbReference>
<dbReference type="FunFam" id="2.60.40.1730:FF:000001">
    <property type="entry name" value="Leucyl-cystinyl aminopeptidase"/>
    <property type="match status" value="1"/>
</dbReference>
<evidence type="ECO:0000256" key="9">
    <source>
        <dbReference type="ARBA" id="ARBA00022801"/>
    </source>
</evidence>
<dbReference type="InterPro" id="IPR014782">
    <property type="entry name" value="Peptidase_M1_dom"/>
</dbReference>
<dbReference type="Gene3D" id="1.10.390.10">
    <property type="entry name" value="Neutral Protease Domain 2"/>
    <property type="match status" value="1"/>
</dbReference>
<dbReference type="Gene3D" id="2.60.40.1910">
    <property type="match status" value="1"/>
</dbReference>
<feature type="binding site" evidence="18">
    <location>
        <position position="370"/>
    </location>
    <ligand>
        <name>Zn(2+)</name>
        <dbReference type="ChEBI" id="CHEBI:29105"/>
        <note>catalytic</note>
    </ligand>
</feature>
<comment type="caution">
    <text evidence="24">The sequence shown here is derived from an EMBL/GenBank/DDBJ whole genome shotgun (WGS) entry which is preliminary data.</text>
</comment>
<keyword evidence="8 18" id="KW-0479">Metal-binding</keyword>
<dbReference type="AlphaFoldDB" id="A0A9D3MGK4"/>
<evidence type="ECO:0000256" key="12">
    <source>
        <dbReference type="ARBA" id="ARBA00022989"/>
    </source>
</evidence>
<evidence type="ECO:0000256" key="4">
    <source>
        <dbReference type="ARBA" id="ARBA00022438"/>
    </source>
</evidence>
<keyword evidence="25" id="KW-1185">Reference proteome</keyword>
<evidence type="ECO:0000259" key="23">
    <source>
        <dbReference type="Pfam" id="PF17900"/>
    </source>
</evidence>
<protein>
    <recommendedName>
        <fullName evidence="20">Aminopeptidase</fullName>
        <ecNumber evidence="20">3.4.11.-</ecNumber>
    </recommendedName>
</protein>
<dbReference type="Gene3D" id="2.60.40.1730">
    <property type="entry name" value="tricorn interacting facor f3 domain"/>
    <property type="match status" value="1"/>
</dbReference>
<keyword evidence="14 20" id="KW-0472">Membrane</keyword>
<evidence type="ECO:0000256" key="14">
    <source>
        <dbReference type="ARBA" id="ARBA00023136"/>
    </source>
</evidence>
<dbReference type="InterPro" id="IPR034016">
    <property type="entry name" value="M1_APN-typ"/>
</dbReference>
<feature type="domain" description="ERAP1-like C-terminal" evidence="22">
    <location>
        <begin position="595"/>
        <end position="916"/>
    </location>
</feature>
<evidence type="ECO:0000256" key="3">
    <source>
        <dbReference type="ARBA" id="ARBA00010136"/>
    </source>
</evidence>
<dbReference type="Pfam" id="PF01433">
    <property type="entry name" value="Peptidase_M1"/>
    <property type="match status" value="1"/>
</dbReference>
<evidence type="ECO:0000256" key="20">
    <source>
        <dbReference type="RuleBase" id="RU364040"/>
    </source>
</evidence>
<dbReference type="PANTHER" id="PTHR11533">
    <property type="entry name" value="PROTEASE M1 ZINC METALLOPROTEASE"/>
    <property type="match status" value="1"/>
</dbReference>
<evidence type="ECO:0000256" key="5">
    <source>
        <dbReference type="ARBA" id="ARBA00022475"/>
    </source>
</evidence>
<dbReference type="EMBL" id="JAFIRN010000005">
    <property type="protein sequence ID" value="KAG5848584.1"/>
    <property type="molecule type" value="Genomic_DNA"/>
</dbReference>
<dbReference type="Pfam" id="PF17900">
    <property type="entry name" value="Peptidase_M1_N"/>
    <property type="match status" value="1"/>
</dbReference>
<dbReference type="InterPro" id="IPR027268">
    <property type="entry name" value="Peptidase_M4/M1_CTD_sf"/>
</dbReference>
<organism evidence="24 25">
    <name type="scientific">Anguilla anguilla</name>
    <name type="common">European freshwater eel</name>
    <name type="synonym">Muraena anguilla</name>
    <dbReference type="NCBI Taxonomy" id="7936"/>
    <lineage>
        <taxon>Eukaryota</taxon>
        <taxon>Metazoa</taxon>
        <taxon>Chordata</taxon>
        <taxon>Craniata</taxon>
        <taxon>Vertebrata</taxon>
        <taxon>Euteleostomi</taxon>
        <taxon>Actinopterygii</taxon>
        <taxon>Neopterygii</taxon>
        <taxon>Teleostei</taxon>
        <taxon>Anguilliformes</taxon>
        <taxon>Anguillidae</taxon>
        <taxon>Anguilla</taxon>
    </lineage>
</organism>
<dbReference type="GO" id="GO:0005886">
    <property type="term" value="C:plasma membrane"/>
    <property type="evidence" value="ECO:0007669"/>
    <property type="project" value="UniProtKB-SubCell"/>
</dbReference>
<keyword evidence="10 18" id="KW-0862">Zinc</keyword>
<evidence type="ECO:0000256" key="15">
    <source>
        <dbReference type="ARBA" id="ARBA00023157"/>
    </source>
</evidence>
<keyword evidence="16" id="KW-0325">Glycoprotein</keyword>
<keyword evidence="15" id="KW-1015">Disulfide bond</keyword>
<dbReference type="GO" id="GO:0008270">
    <property type="term" value="F:zinc ion binding"/>
    <property type="evidence" value="ECO:0007669"/>
    <property type="project" value="UniProtKB-UniRule"/>
</dbReference>
<dbReference type="GO" id="GO:0070006">
    <property type="term" value="F:metalloaminopeptidase activity"/>
    <property type="evidence" value="ECO:0007669"/>
    <property type="project" value="TreeGrafter"/>
</dbReference>
<feature type="binding site" evidence="18">
    <location>
        <position position="374"/>
    </location>
    <ligand>
        <name>Zn(2+)</name>
        <dbReference type="ChEBI" id="CHEBI:29105"/>
        <note>catalytic</note>
    </ligand>
</feature>
<dbReference type="InterPro" id="IPR024571">
    <property type="entry name" value="ERAP1-like_C_dom"/>
</dbReference>
<dbReference type="InterPro" id="IPR042097">
    <property type="entry name" value="Aminopeptidase_N-like_N_sf"/>
</dbReference>
<keyword evidence="4 20" id="KW-0031">Aminopeptidase</keyword>
<dbReference type="Gene3D" id="1.25.50.20">
    <property type="match status" value="1"/>
</dbReference>
<evidence type="ECO:0000259" key="22">
    <source>
        <dbReference type="Pfam" id="PF11838"/>
    </source>
</evidence>
<keyword evidence="13 20" id="KW-0482">Metalloprotease</keyword>
<dbReference type="InterPro" id="IPR001930">
    <property type="entry name" value="Peptidase_M1"/>
</dbReference>
<dbReference type="CDD" id="cd09601">
    <property type="entry name" value="M1_APN-Q_like"/>
    <property type="match status" value="1"/>
</dbReference>
<dbReference type="SUPFAM" id="SSF55486">
    <property type="entry name" value="Metalloproteases ('zincins'), catalytic domain"/>
    <property type="match status" value="1"/>
</dbReference>
<evidence type="ECO:0000256" key="10">
    <source>
        <dbReference type="ARBA" id="ARBA00022833"/>
    </source>
</evidence>
<gene>
    <name evidence="24" type="ORF">ANANG_G00100000</name>
</gene>
<feature type="active site" description="Proton acceptor" evidence="17">
    <location>
        <position position="371"/>
    </location>
</feature>
<keyword evidence="12 20" id="KW-1133">Transmembrane helix</keyword>
<dbReference type="GO" id="GO:0042277">
    <property type="term" value="F:peptide binding"/>
    <property type="evidence" value="ECO:0007669"/>
    <property type="project" value="TreeGrafter"/>
</dbReference>
<evidence type="ECO:0000313" key="25">
    <source>
        <dbReference type="Proteomes" id="UP001044222"/>
    </source>
</evidence>
<proteinExistence type="inferred from homology"/>
<keyword evidence="7 20" id="KW-0812">Transmembrane</keyword>
<evidence type="ECO:0000256" key="16">
    <source>
        <dbReference type="ARBA" id="ARBA00023180"/>
    </source>
</evidence>
<comment type="cofactor">
    <cofactor evidence="18 20">
        <name>Zn(2+)</name>
        <dbReference type="ChEBI" id="CHEBI:29105"/>
    </cofactor>
    <text evidence="18 20">Binds 1 zinc ion per subunit.</text>
</comment>
<feature type="domain" description="Peptidase M1 membrane alanine aminopeptidase" evidence="21">
    <location>
        <begin position="298"/>
        <end position="523"/>
    </location>
</feature>
<dbReference type="FunFam" id="1.25.50.20:FF:000001">
    <property type="entry name" value="Aminopeptidase"/>
    <property type="match status" value="1"/>
</dbReference>
<evidence type="ECO:0000256" key="6">
    <source>
        <dbReference type="ARBA" id="ARBA00022670"/>
    </source>
</evidence>
<dbReference type="FunFam" id="1.10.390.10:FF:000006">
    <property type="entry name" value="Puromycin-sensitive aminopeptidase"/>
    <property type="match status" value="1"/>
</dbReference>
<dbReference type="SUPFAM" id="SSF63737">
    <property type="entry name" value="Leukotriene A4 hydrolase N-terminal domain"/>
    <property type="match status" value="1"/>
</dbReference>
<evidence type="ECO:0000256" key="11">
    <source>
        <dbReference type="ARBA" id="ARBA00022968"/>
    </source>
</evidence>
<sequence length="959" mass="109859">MSKSVYVSKAAAVATVTVAALALMTVIGLVIFHNIRTQECFHLLSSTVPPTTTFTRNGQPPDMRLPGNLMPESYKIYLQPHLDSNMLDRYSCFTGNSTVKFKCVNATNTIYIHSRDLNVTLIGVVDEKGKEMATHQVLMMEDERDFFTIELVDSLKVDGLYYLSTEFTGECFGAGLTVSTYITEESERYVASTQMEPTDARQVFPCFDEPAMRAVFNISIIHRKGSVALSNMPQKGQVEMDIDGDKWLITEFYPTKKISTYVLSFVVFNFESKETNYGSYILKTWARPEVIAAGLVDYAHSITGNILDFFEEYSGIKYPLGKLDQIGIETLPARGMENWGLIVYSESILTYKEGIYTTAEKETTAIVVAHELAHQWFGNLVTMRWWNDLWLKEGFSTYMSYLAMDRVEPAGNVKDLISIREIQGMLDLEAWHPGQHLTTKEENIQSPIDITRLYSFIIYSKGAAVLTMIAEFLPEGVFQRGVQSYLKAFQYNSAETQDLWSHLQMAVDNASLHLAIAEVMDTWTQQSGYPLITINTTSGDVSQEQFCLNTEKKQNLIWQVPIKLMKSGSGEIEYDLLTVGGPVSKPVYQSNGNEWILVNVNYTGYYRVNYNPENWEKLLQQLETDYRKVPTLSRAQLIDDAFYLSRANYVNVTLALRITKYLLKDTEFIPWETARKPLESIILLFDRTEVYGPLKAYIMKLVGPFYDHFENFTKNSSIPHSHTARRNQINAVKLACAIDHPKCQKMASDLFDQWRKAPTTNPIHPNLRPMVYCSAIASGGELEWDFAWEMMKTSPSDQERKRLGKALACTKHVWILNRYLQYAQKPEHMEVLDMVLVLSNIAKNVVGHSLAWDFVRSQCSDTSKRELKTVWYHVIDEMSQRFSTEFELQQIKEFQALGGERYYESQILEKALEKIQANIKWVKENMKTVFHWLQMETAQGKSLTRSNPQNEERMQVKSI</sequence>
<evidence type="ECO:0000256" key="1">
    <source>
        <dbReference type="ARBA" id="ARBA00004236"/>
    </source>
</evidence>
<evidence type="ECO:0000256" key="7">
    <source>
        <dbReference type="ARBA" id="ARBA00022692"/>
    </source>
</evidence>
<dbReference type="InterPro" id="IPR050344">
    <property type="entry name" value="Peptidase_M1_aminopeptidases"/>
</dbReference>
<evidence type="ECO:0000256" key="19">
    <source>
        <dbReference type="PIRSR" id="PIRSR634016-4"/>
    </source>
</evidence>
<reference evidence="24" key="1">
    <citation type="submission" date="2021-01" db="EMBL/GenBank/DDBJ databases">
        <title>A chromosome-scale assembly of European eel, Anguilla anguilla.</title>
        <authorList>
            <person name="Henkel C."/>
            <person name="Jong-Raadsen S.A."/>
            <person name="Dufour S."/>
            <person name="Weltzien F.-A."/>
            <person name="Palstra A.P."/>
            <person name="Pelster B."/>
            <person name="Spaink H.P."/>
            <person name="Van Den Thillart G.E."/>
            <person name="Jansen H."/>
            <person name="Zahm M."/>
            <person name="Klopp C."/>
            <person name="Cedric C."/>
            <person name="Louis A."/>
            <person name="Berthelot C."/>
            <person name="Parey E."/>
            <person name="Roest Crollius H."/>
            <person name="Montfort J."/>
            <person name="Robinson-Rechavi M."/>
            <person name="Bucao C."/>
            <person name="Bouchez O."/>
            <person name="Gislard M."/>
            <person name="Lluch J."/>
            <person name="Milhes M."/>
            <person name="Lampietro C."/>
            <person name="Lopez Roques C."/>
            <person name="Donnadieu C."/>
            <person name="Braasch I."/>
            <person name="Desvignes T."/>
            <person name="Postlethwait J."/>
            <person name="Bobe J."/>
            <person name="Guiguen Y."/>
            <person name="Dirks R."/>
        </authorList>
    </citation>
    <scope>NUCLEOTIDE SEQUENCE</scope>
    <source>
        <strain evidence="24">Tag_6206</strain>
        <tissue evidence="24">Liver</tissue>
    </source>
</reference>
<keyword evidence="11" id="KW-0735">Signal-anchor</keyword>
<dbReference type="GO" id="GO:0043171">
    <property type="term" value="P:peptide catabolic process"/>
    <property type="evidence" value="ECO:0007669"/>
    <property type="project" value="TreeGrafter"/>
</dbReference>
<evidence type="ECO:0000259" key="21">
    <source>
        <dbReference type="Pfam" id="PF01433"/>
    </source>
</evidence>
<evidence type="ECO:0000256" key="2">
    <source>
        <dbReference type="ARBA" id="ARBA00004606"/>
    </source>
</evidence>
<dbReference type="GO" id="GO:0005737">
    <property type="term" value="C:cytoplasm"/>
    <property type="evidence" value="ECO:0007669"/>
    <property type="project" value="TreeGrafter"/>
</dbReference>
<feature type="binding site" evidence="18">
    <location>
        <position position="393"/>
    </location>
    <ligand>
        <name>Zn(2+)</name>
        <dbReference type="ChEBI" id="CHEBI:29105"/>
        <note>catalytic</note>
    </ligand>
</feature>
<evidence type="ECO:0000256" key="17">
    <source>
        <dbReference type="PIRSR" id="PIRSR634016-1"/>
    </source>
</evidence>
<evidence type="ECO:0000313" key="24">
    <source>
        <dbReference type="EMBL" id="KAG5848584.1"/>
    </source>
</evidence>
<dbReference type="Pfam" id="PF11838">
    <property type="entry name" value="ERAP1_C"/>
    <property type="match status" value="1"/>
</dbReference>
<dbReference type="PRINTS" id="PR00756">
    <property type="entry name" value="ALADIPTASE"/>
</dbReference>
<keyword evidence="9 20" id="KW-0378">Hydrolase</keyword>
<feature type="transmembrane region" description="Helical" evidence="20">
    <location>
        <begin position="12"/>
        <end position="32"/>
    </location>
</feature>
<dbReference type="GO" id="GO:0006508">
    <property type="term" value="P:proteolysis"/>
    <property type="evidence" value="ECO:0007669"/>
    <property type="project" value="UniProtKB-KW"/>
</dbReference>
<evidence type="ECO:0000256" key="18">
    <source>
        <dbReference type="PIRSR" id="PIRSR634016-3"/>
    </source>
</evidence>
<keyword evidence="6 20" id="KW-0645">Protease</keyword>
<feature type="site" description="Transition state stabilizer" evidence="19">
    <location>
        <position position="459"/>
    </location>
</feature>
<name>A0A9D3MGK4_ANGAN</name>
<feature type="domain" description="Aminopeptidase N-like N-terminal" evidence="23">
    <location>
        <begin position="71"/>
        <end position="262"/>
    </location>
</feature>
<comment type="subcellular location">
    <subcellularLocation>
        <location evidence="1">Cell membrane</location>
    </subcellularLocation>
    <subcellularLocation>
        <location evidence="2">Membrane</location>
        <topology evidence="2">Single-pass type II membrane protein</topology>
    </subcellularLocation>
</comment>
<evidence type="ECO:0000256" key="8">
    <source>
        <dbReference type="ARBA" id="ARBA00022723"/>
    </source>
</evidence>
<keyword evidence="5" id="KW-1003">Cell membrane</keyword>
<comment type="similarity">
    <text evidence="3 20">Belongs to the peptidase M1 family.</text>
</comment>
<accession>A0A9D3MGK4</accession>